<dbReference type="STRING" id="27342.A0A0H2RVC1"/>
<sequence length="325" mass="34955">MSPEPGHTETIPLQQRTNRRQTRPAAQSNGLVVSLWDVSVPEDSVINSKAPSLKLSMPEWDIDTKCDKHSRSRKGECCKDLKGKEERHLLNPDVVRDAIIGLSDGLTVPFALTAGLSSLGNSKLVVLGGVAELIAGTISMGVGGFLGSQSERHHYFYRFKQVTSRINRSCAGQMEREVHEVLGAVGVSEKSSRQVADDLLRYHGPEGENKDSGIAAFFLRFGEGLEEIPTRRLFISAFTIGVGYLIGGLIPLFPYFFISEARVALFWSCIVTGITLLLFGVVRTYVTGAKGGLGGYLWGAISTLCVGGAAAAAAYGIVLAVSHAE</sequence>
<keyword evidence="9" id="KW-1185">Reference proteome</keyword>
<feature type="region of interest" description="Disordered" evidence="6">
    <location>
        <begin position="1"/>
        <end position="26"/>
    </location>
</feature>
<keyword evidence="3 7" id="KW-0812">Transmembrane</keyword>
<dbReference type="PANTHER" id="PTHR31851">
    <property type="entry name" value="FE(2+)/MN(2+) TRANSPORTER PCL1"/>
    <property type="match status" value="1"/>
</dbReference>
<keyword evidence="5 7" id="KW-0472">Membrane</keyword>
<name>A0A0H2RVC1_9AGAM</name>
<dbReference type="EMBL" id="KQ086078">
    <property type="protein sequence ID" value="KLO08771.1"/>
    <property type="molecule type" value="Genomic_DNA"/>
</dbReference>
<evidence type="ECO:0000256" key="2">
    <source>
        <dbReference type="ARBA" id="ARBA00007049"/>
    </source>
</evidence>
<dbReference type="FunCoup" id="A0A0H2RVC1">
    <property type="interactions" value="410"/>
</dbReference>
<dbReference type="InterPro" id="IPR008217">
    <property type="entry name" value="Ccc1_fam"/>
</dbReference>
<comment type="similarity">
    <text evidence="2">Belongs to the CCC1 family.</text>
</comment>
<evidence type="ECO:0000256" key="4">
    <source>
        <dbReference type="ARBA" id="ARBA00022989"/>
    </source>
</evidence>
<proteinExistence type="inferred from homology"/>
<evidence type="ECO:0000256" key="6">
    <source>
        <dbReference type="SAM" id="MobiDB-lite"/>
    </source>
</evidence>
<evidence type="ECO:0000313" key="9">
    <source>
        <dbReference type="Proteomes" id="UP000053477"/>
    </source>
</evidence>
<feature type="transmembrane region" description="Helical" evidence="7">
    <location>
        <begin position="233"/>
        <end position="258"/>
    </location>
</feature>
<evidence type="ECO:0000256" key="3">
    <source>
        <dbReference type="ARBA" id="ARBA00022692"/>
    </source>
</evidence>
<keyword evidence="4 7" id="KW-1133">Transmembrane helix</keyword>
<reference evidence="8 9" key="1">
    <citation type="submission" date="2015-04" db="EMBL/GenBank/DDBJ databases">
        <title>Complete genome sequence of Schizopora paradoxa KUC8140, a cosmopolitan wood degrader in East Asia.</title>
        <authorList>
            <consortium name="DOE Joint Genome Institute"/>
            <person name="Min B."/>
            <person name="Park H."/>
            <person name="Jang Y."/>
            <person name="Kim J.-J."/>
            <person name="Kim K.H."/>
            <person name="Pangilinan J."/>
            <person name="Lipzen A."/>
            <person name="Riley R."/>
            <person name="Grigoriev I.V."/>
            <person name="Spatafora J.W."/>
            <person name="Choi I.-G."/>
        </authorList>
    </citation>
    <scope>NUCLEOTIDE SEQUENCE [LARGE SCALE GENOMIC DNA]</scope>
    <source>
        <strain evidence="8 9">KUC8140</strain>
    </source>
</reference>
<accession>A0A0H2RVC1</accession>
<gene>
    <name evidence="8" type="ORF">SCHPADRAFT_893629</name>
</gene>
<dbReference type="GO" id="GO:0012505">
    <property type="term" value="C:endomembrane system"/>
    <property type="evidence" value="ECO:0007669"/>
    <property type="project" value="UniProtKB-SubCell"/>
</dbReference>
<comment type="subcellular location">
    <subcellularLocation>
        <location evidence="1">Endomembrane system</location>
        <topology evidence="1">Multi-pass membrane protein</topology>
    </subcellularLocation>
</comment>
<organism evidence="8 9">
    <name type="scientific">Schizopora paradoxa</name>
    <dbReference type="NCBI Taxonomy" id="27342"/>
    <lineage>
        <taxon>Eukaryota</taxon>
        <taxon>Fungi</taxon>
        <taxon>Dikarya</taxon>
        <taxon>Basidiomycota</taxon>
        <taxon>Agaricomycotina</taxon>
        <taxon>Agaricomycetes</taxon>
        <taxon>Hymenochaetales</taxon>
        <taxon>Schizoporaceae</taxon>
        <taxon>Schizopora</taxon>
    </lineage>
</organism>
<dbReference type="OrthoDB" id="73465at2759"/>
<evidence type="ECO:0000256" key="1">
    <source>
        <dbReference type="ARBA" id="ARBA00004127"/>
    </source>
</evidence>
<dbReference type="GO" id="GO:0005384">
    <property type="term" value="F:manganese ion transmembrane transporter activity"/>
    <property type="evidence" value="ECO:0007669"/>
    <property type="project" value="InterPro"/>
</dbReference>
<feature type="transmembrane region" description="Helical" evidence="7">
    <location>
        <begin position="264"/>
        <end position="286"/>
    </location>
</feature>
<dbReference type="InParanoid" id="A0A0H2RVC1"/>
<dbReference type="GO" id="GO:0030026">
    <property type="term" value="P:intracellular manganese ion homeostasis"/>
    <property type="evidence" value="ECO:0007669"/>
    <property type="project" value="InterPro"/>
</dbReference>
<feature type="transmembrane region" description="Helical" evidence="7">
    <location>
        <begin position="298"/>
        <end position="321"/>
    </location>
</feature>
<dbReference type="AlphaFoldDB" id="A0A0H2RVC1"/>
<evidence type="ECO:0000256" key="5">
    <source>
        <dbReference type="ARBA" id="ARBA00023136"/>
    </source>
</evidence>
<evidence type="ECO:0000256" key="7">
    <source>
        <dbReference type="SAM" id="Phobius"/>
    </source>
</evidence>
<evidence type="ECO:0000313" key="8">
    <source>
        <dbReference type="EMBL" id="KLO08771.1"/>
    </source>
</evidence>
<dbReference type="CDD" id="cd02435">
    <property type="entry name" value="CCC1"/>
    <property type="match status" value="1"/>
</dbReference>
<dbReference type="Pfam" id="PF01988">
    <property type="entry name" value="VIT1"/>
    <property type="match status" value="1"/>
</dbReference>
<dbReference type="Proteomes" id="UP000053477">
    <property type="component" value="Unassembled WGS sequence"/>
</dbReference>
<protein>
    <submittedName>
        <fullName evidence="8">DUF125-domain-containing protein</fullName>
    </submittedName>
</protein>